<dbReference type="SUPFAM" id="SSF52402">
    <property type="entry name" value="Adenine nucleotide alpha hydrolases-like"/>
    <property type="match status" value="1"/>
</dbReference>
<sequence length="259" mass="28761">MNILLAFKAEPDLAMLAEKDWLAAKHQGLDTSITRPCLGEDEQAAAEMMLRQPEGMNLTGLSIGNERADSFLRQFKALGFQRAVRLKREGEMTFAPASVAALLAAWQQQNPQSLVLLGSRSAEGNSGQTGFYLAEQLGWPCFSQVYDFSVNQTLQQVELKQRYATGKRRLTVRLPAVLMIESRGEYCLRTPGLRQKLAVKASDVEVLPAETLGAEVATPALVELDNPQRQRGGLIIQGNDAGEKARSLYRDWLRKRMQP</sequence>
<evidence type="ECO:0000256" key="2">
    <source>
        <dbReference type="ARBA" id="ARBA00022448"/>
    </source>
</evidence>
<dbReference type="RefSeq" id="WP_038479419.1">
    <property type="nucleotide sequence ID" value="NZ_CP009451.1"/>
</dbReference>
<proteinExistence type="inferred from homology"/>
<dbReference type="EMBL" id="CP009451">
    <property type="protein sequence ID" value="AIR06179.1"/>
    <property type="molecule type" value="Genomic_DNA"/>
</dbReference>
<dbReference type="Pfam" id="PF01012">
    <property type="entry name" value="ETF"/>
    <property type="match status" value="1"/>
</dbReference>
<dbReference type="Gene3D" id="3.40.50.620">
    <property type="entry name" value="HUPs"/>
    <property type="match status" value="1"/>
</dbReference>
<evidence type="ECO:0000256" key="1">
    <source>
        <dbReference type="ARBA" id="ARBA00007557"/>
    </source>
</evidence>
<feature type="domain" description="Electron transfer flavoprotein alpha/beta-subunit N-terminal" evidence="4">
    <location>
        <begin position="54"/>
        <end position="182"/>
    </location>
</feature>
<dbReference type="PANTHER" id="PTHR21294:SF8">
    <property type="entry name" value="ELECTRON TRANSFER FLAVOPROTEIN SUBUNIT BETA"/>
    <property type="match status" value="1"/>
</dbReference>
<reference evidence="5 6" key="1">
    <citation type="submission" date="2014-09" db="EMBL/GenBank/DDBJ databases">
        <title>Cedecea neteri SSMD04 Genome Sequencing.</title>
        <authorList>
            <person name="Tan J.-Y."/>
        </authorList>
    </citation>
    <scope>NUCLEOTIDE SEQUENCE [LARGE SCALE GENOMIC DNA]</scope>
    <source>
        <strain evidence="5 6">SSMD04</strain>
    </source>
</reference>
<dbReference type="InterPro" id="IPR014729">
    <property type="entry name" value="Rossmann-like_a/b/a_fold"/>
</dbReference>
<dbReference type="AlphaFoldDB" id="A0A089Q6V6"/>
<dbReference type="OrthoDB" id="5598152at2"/>
<dbReference type="Proteomes" id="UP000029481">
    <property type="component" value="Chromosome"/>
</dbReference>
<organism evidence="5 6">
    <name type="scientific">Cedecea neteri</name>
    <dbReference type="NCBI Taxonomy" id="158822"/>
    <lineage>
        <taxon>Bacteria</taxon>
        <taxon>Pseudomonadati</taxon>
        <taxon>Pseudomonadota</taxon>
        <taxon>Gammaproteobacteria</taxon>
        <taxon>Enterobacterales</taxon>
        <taxon>Enterobacteriaceae</taxon>
        <taxon>Cedecea</taxon>
    </lineage>
</organism>
<evidence type="ECO:0000259" key="4">
    <source>
        <dbReference type="Pfam" id="PF01012"/>
    </source>
</evidence>
<evidence type="ECO:0000313" key="6">
    <source>
        <dbReference type="Proteomes" id="UP000029481"/>
    </source>
</evidence>
<evidence type="ECO:0000256" key="3">
    <source>
        <dbReference type="ARBA" id="ARBA00022982"/>
    </source>
</evidence>
<name>A0A089Q6V6_9ENTR</name>
<evidence type="ECO:0000313" key="5">
    <source>
        <dbReference type="EMBL" id="AIR06179.1"/>
    </source>
</evidence>
<keyword evidence="3" id="KW-0249">Electron transport</keyword>
<dbReference type="InterPro" id="IPR012255">
    <property type="entry name" value="ETF_b"/>
</dbReference>
<dbReference type="InterPro" id="IPR014730">
    <property type="entry name" value="ETF_a/b_N"/>
</dbReference>
<accession>A0A089Q6V6</accession>
<dbReference type="GO" id="GO:0009055">
    <property type="term" value="F:electron transfer activity"/>
    <property type="evidence" value="ECO:0007669"/>
    <property type="project" value="InterPro"/>
</dbReference>
<gene>
    <name evidence="5" type="ORF">JT31_16625</name>
</gene>
<dbReference type="KEGG" id="cnt:JT31_16625"/>
<protein>
    <recommendedName>
        <fullName evidence="4">Electron transfer flavoprotein alpha/beta-subunit N-terminal domain-containing protein</fullName>
    </recommendedName>
</protein>
<keyword evidence="6" id="KW-1185">Reference proteome</keyword>
<keyword evidence="2" id="KW-0813">Transport</keyword>
<comment type="similarity">
    <text evidence="1">Belongs to the ETF beta-subunit/FixA family.</text>
</comment>
<dbReference type="PANTHER" id="PTHR21294">
    <property type="entry name" value="ELECTRON TRANSFER FLAVOPROTEIN BETA-SUBUNIT"/>
    <property type="match status" value="1"/>
</dbReference>